<dbReference type="Pfam" id="PF02154">
    <property type="entry name" value="FliM"/>
    <property type="match status" value="1"/>
</dbReference>
<dbReference type="PRINTS" id="PR00955">
    <property type="entry name" value="FLGMOTORFLIM"/>
</dbReference>
<evidence type="ECO:0000256" key="9">
    <source>
        <dbReference type="ARBA" id="ARBA00023143"/>
    </source>
</evidence>
<dbReference type="Proteomes" id="UP000538666">
    <property type="component" value="Unassembled WGS sequence"/>
</dbReference>
<dbReference type="GO" id="GO:0050918">
    <property type="term" value="P:positive chemotaxis"/>
    <property type="evidence" value="ECO:0007669"/>
    <property type="project" value="TreeGrafter"/>
</dbReference>
<keyword evidence="13" id="KW-0969">Cilium</keyword>
<keyword evidence="8" id="KW-0472">Membrane</keyword>
<comment type="caution">
    <text evidence="13">The sequence shown here is derived from an EMBL/GenBank/DDBJ whole genome shotgun (WGS) entry which is preliminary data.</text>
</comment>
<evidence type="ECO:0000256" key="4">
    <source>
        <dbReference type="ARBA" id="ARBA00021898"/>
    </source>
</evidence>
<dbReference type="GO" id="GO:0009425">
    <property type="term" value="C:bacterial-type flagellum basal body"/>
    <property type="evidence" value="ECO:0007669"/>
    <property type="project" value="UniProtKB-SubCell"/>
</dbReference>
<evidence type="ECO:0000256" key="2">
    <source>
        <dbReference type="ARBA" id="ARBA00004202"/>
    </source>
</evidence>
<evidence type="ECO:0000313" key="14">
    <source>
        <dbReference type="Proteomes" id="UP000538666"/>
    </source>
</evidence>
<comment type="subcellular location">
    <subcellularLocation>
        <location evidence="1">Bacterial flagellum basal body</location>
    </subcellularLocation>
    <subcellularLocation>
        <location evidence="2">Cell membrane</location>
        <topology evidence="2">Peripheral membrane protein</topology>
    </subcellularLocation>
</comment>
<dbReference type="Pfam" id="PF01052">
    <property type="entry name" value="FliMN_C"/>
    <property type="match status" value="1"/>
</dbReference>
<keyword evidence="6" id="KW-0145">Chemotaxis</keyword>
<keyword evidence="14" id="KW-1185">Reference proteome</keyword>
<keyword evidence="13" id="KW-0282">Flagellum</keyword>
<reference evidence="13 14" key="1">
    <citation type="submission" date="2020-08" db="EMBL/GenBank/DDBJ databases">
        <title>Genomic Encyclopedia of Type Strains, Phase IV (KMG-IV): sequencing the most valuable type-strain genomes for metagenomic binning, comparative biology and taxonomic classification.</title>
        <authorList>
            <person name="Goeker M."/>
        </authorList>
    </citation>
    <scope>NUCLEOTIDE SEQUENCE [LARGE SCALE GENOMIC DNA]</scope>
    <source>
        <strain evidence="13 14">DSM 103733</strain>
    </source>
</reference>
<evidence type="ECO:0000256" key="11">
    <source>
        <dbReference type="SAM" id="MobiDB-lite"/>
    </source>
</evidence>
<proteinExistence type="inferred from homology"/>
<accession>A0A841JWS4</accession>
<feature type="domain" description="Flagellar motor switch protein FliN-like C-terminal" evidence="12">
    <location>
        <begin position="246"/>
        <end position="314"/>
    </location>
</feature>
<dbReference type="SUPFAM" id="SSF101801">
    <property type="entry name" value="Surface presentation of antigens (SPOA)"/>
    <property type="match status" value="1"/>
</dbReference>
<comment type="similarity">
    <text evidence="3">Belongs to the FliM family.</text>
</comment>
<dbReference type="InterPro" id="IPR028976">
    <property type="entry name" value="CheC-like_sf"/>
</dbReference>
<protein>
    <recommendedName>
        <fullName evidence="4">Flagellar motor switch protein FliM</fullName>
    </recommendedName>
</protein>
<dbReference type="PIRSF" id="PIRSF002888">
    <property type="entry name" value="FliM"/>
    <property type="match status" value="1"/>
</dbReference>
<evidence type="ECO:0000256" key="1">
    <source>
        <dbReference type="ARBA" id="ARBA00004117"/>
    </source>
</evidence>
<evidence type="ECO:0000256" key="3">
    <source>
        <dbReference type="ARBA" id="ARBA00011049"/>
    </source>
</evidence>
<dbReference type="SUPFAM" id="SSF103039">
    <property type="entry name" value="CheC-like"/>
    <property type="match status" value="1"/>
</dbReference>
<dbReference type="GO" id="GO:0003774">
    <property type="term" value="F:cytoskeletal motor activity"/>
    <property type="evidence" value="ECO:0007669"/>
    <property type="project" value="InterPro"/>
</dbReference>
<comment type="function">
    <text evidence="10">FliM is one of three proteins (FliG, FliN, FliM) that forms the rotor-mounted switch complex (C ring), located at the base of the basal body. This complex interacts with the CheY and CheZ chemotaxis proteins, in addition to contacting components of the motor that determine the direction of flagellar rotation.</text>
</comment>
<sequence>MSMFDQEQIDSMLKASRQADSRKPGGKPRSVYPCNFRSAGRLSNENARALTAIHETFARHFASALDVYLGSGLEVKFQALDQLPIKDHISSIPPLSYIAPCSLSTVPSTMIVECDIHLVFPIIDLLMGGNGGGPVNETRELSEIEEEIMHDVTTLIARQAENAWRMPSMSLVPNRRIKASVLHQYCPPNEKVTLVKFEIEIAGVTGSLQLVFPTLFLNILIKQIKMEQPQKKRGARFFPTPSLRDRILDCDFEVAAELLNIKVAVKDLISLQPGSVLKLRAPVRSPGKLTVKGEEVFEAVPVRNGTQKAAQLGRRAQRSSWEGE</sequence>
<dbReference type="InterPro" id="IPR036429">
    <property type="entry name" value="SpoA-like_sf"/>
</dbReference>
<feature type="region of interest" description="Disordered" evidence="11">
    <location>
        <begin position="9"/>
        <end position="32"/>
    </location>
</feature>
<evidence type="ECO:0000313" key="13">
    <source>
        <dbReference type="EMBL" id="MBB6145015.1"/>
    </source>
</evidence>
<keyword evidence="13" id="KW-0966">Cell projection</keyword>
<dbReference type="InterPro" id="IPR001543">
    <property type="entry name" value="FliN-like_C"/>
</dbReference>
<dbReference type="GO" id="GO:0005886">
    <property type="term" value="C:plasma membrane"/>
    <property type="evidence" value="ECO:0007669"/>
    <property type="project" value="UniProtKB-SubCell"/>
</dbReference>
<keyword evidence="9" id="KW-0975">Bacterial flagellum</keyword>
<dbReference type="Gene3D" id="3.40.1550.10">
    <property type="entry name" value="CheC-like"/>
    <property type="match status" value="1"/>
</dbReference>
<organism evidence="13 14">
    <name type="scientific">Silvibacterium bohemicum</name>
    <dbReference type="NCBI Taxonomy" id="1577686"/>
    <lineage>
        <taxon>Bacteria</taxon>
        <taxon>Pseudomonadati</taxon>
        <taxon>Acidobacteriota</taxon>
        <taxon>Terriglobia</taxon>
        <taxon>Terriglobales</taxon>
        <taxon>Acidobacteriaceae</taxon>
        <taxon>Silvibacterium</taxon>
    </lineage>
</organism>
<evidence type="ECO:0000256" key="8">
    <source>
        <dbReference type="ARBA" id="ARBA00023136"/>
    </source>
</evidence>
<dbReference type="GO" id="GO:0071978">
    <property type="term" value="P:bacterial-type flagellum-dependent swarming motility"/>
    <property type="evidence" value="ECO:0007669"/>
    <property type="project" value="TreeGrafter"/>
</dbReference>
<name>A0A841JWS4_9BACT</name>
<evidence type="ECO:0000256" key="10">
    <source>
        <dbReference type="ARBA" id="ARBA00025044"/>
    </source>
</evidence>
<dbReference type="EMBL" id="JACHEK010000005">
    <property type="protein sequence ID" value="MBB6145015.1"/>
    <property type="molecule type" value="Genomic_DNA"/>
</dbReference>
<dbReference type="PANTHER" id="PTHR30034:SF6">
    <property type="entry name" value="YOP PROTEINS TRANSLOCATION PROTEIN Q"/>
    <property type="match status" value="1"/>
</dbReference>
<evidence type="ECO:0000256" key="6">
    <source>
        <dbReference type="ARBA" id="ARBA00022500"/>
    </source>
</evidence>
<dbReference type="AlphaFoldDB" id="A0A841JWS4"/>
<keyword evidence="7" id="KW-0283">Flagellar rotation</keyword>
<dbReference type="InterPro" id="IPR001689">
    <property type="entry name" value="Flag_FliM"/>
</dbReference>
<dbReference type="CDD" id="cd17908">
    <property type="entry name" value="FliM"/>
    <property type="match status" value="1"/>
</dbReference>
<dbReference type="OrthoDB" id="9806941at2"/>
<gene>
    <name evidence="13" type="ORF">HNQ77_002971</name>
</gene>
<evidence type="ECO:0000256" key="7">
    <source>
        <dbReference type="ARBA" id="ARBA00022779"/>
    </source>
</evidence>
<dbReference type="Gene3D" id="2.30.330.10">
    <property type="entry name" value="SpoA-like"/>
    <property type="match status" value="1"/>
</dbReference>
<dbReference type="PANTHER" id="PTHR30034">
    <property type="entry name" value="FLAGELLAR MOTOR SWITCH PROTEIN FLIM"/>
    <property type="match status" value="1"/>
</dbReference>
<evidence type="ECO:0000256" key="5">
    <source>
        <dbReference type="ARBA" id="ARBA00022475"/>
    </source>
</evidence>
<keyword evidence="5" id="KW-1003">Cell membrane</keyword>
<evidence type="ECO:0000259" key="12">
    <source>
        <dbReference type="Pfam" id="PF01052"/>
    </source>
</evidence>